<dbReference type="GeneID" id="19203677"/>
<evidence type="ECO:0000256" key="1">
    <source>
        <dbReference type="SAM" id="MobiDB-lite"/>
    </source>
</evidence>
<dbReference type="RefSeq" id="XP_007772131.1">
    <property type="nucleotide sequence ID" value="XM_007773941.1"/>
</dbReference>
<protein>
    <submittedName>
        <fullName evidence="2">Uncharacterized protein</fullName>
    </submittedName>
</protein>
<keyword evidence="3" id="KW-1185">Reference proteome</keyword>
<dbReference type="OrthoDB" id="6287725at2759"/>
<gene>
    <name evidence="2" type="ORF">CONPUDRAFT_156971</name>
</gene>
<sequence>MSIHLPSFLSVAPPLVPLAPHSMQLALPWTIQAWAPDMESPTAPTPTPSSERNDKSYLTLRGDPTTSIQSRFTLKPLSHAPPSATTSGRAPFTTKVFLCRLSAKHSIVDPSNELRPHTGSDSGHGFPFSCYAYLEDLQVLRELKEAELLLTNFFGPGIDPKFDDRFSCLSLYLYGLANRAPS</sequence>
<dbReference type="EMBL" id="JH711583">
    <property type="protein sequence ID" value="EIW77786.1"/>
    <property type="molecule type" value="Genomic_DNA"/>
</dbReference>
<dbReference type="Proteomes" id="UP000053558">
    <property type="component" value="Unassembled WGS sequence"/>
</dbReference>
<proteinExistence type="predicted"/>
<feature type="region of interest" description="Disordered" evidence="1">
    <location>
        <begin position="37"/>
        <end position="63"/>
    </location>
</feature>
<comment type="caution">
    <text evidence="2">The sequence shown here is derived from an EMBL/GenBank/DDBJ whole genome shotgun (WGS) entry which is preliminary data.</text>
</comment>
<dbReference type="AlphaFoldDB" id="A0A5M3MFL4"/>
<name>A0A5M3MFL4_CONPW</name>
<evidence type="ECO:0000313" key="3">
    <source>
        <dbReference type="Proteomes" id="UP000053558"/>
    </source>
</evidence>
<evidence type="ECO:0000313" key="2">
    <source>
        <dbReference type="EMBL" id="EIW77786.1"/>
    </source>
</evidence>
<accession>A0A5M3MFL4</accession>
<dbReference type="KEGG" id="cput:CONPUDRAFT_156971"/>
<reference evidence="3" key="1">
    <citation type="journal article" date="2012" name="Science">
        <title>The Paleozoic origin of enzymatic lignin decomposition reconstructed from 31 fungal genomes.</title>
        <authorList>
            <person name="Floudas D."/>
            <person name="Binder M."/>
            <person name="Riley R."/>
            <person name="Barry K."/>
            <person name="Blanchette R.A."/>
            <person name="Henrissat B."/>
            <person name="Martinez A.T."/>
            <person name="Otillar R."/>
            <person name="Spatafora J.W."/>
            <person name="Yadav J.S."/>
            <person name="Aerts A."/>
            <person name="Benoit I."/>
            <person name="Boyd A."/>
            <person name="Carlson A."/>
            <person name="Copeland A."/>
            <person name="Coutinho P.M."/>
            <person name="de Vries R.P."/>
            <person name="Ferreira P."/>
            <person name="Findley K."/>
            <person name="Foster B."/>
            <person name="Gaskell J."/>
            <person name="Glotzer D."/>
            <person name="Gorecki P."/>
            <person name="Heitman J."/>
            <person name="Hesse C."/>
            <person name="Hori C."/>
            <person name="Igarashi K."/>
            <person name="Jurgens J.A."/>
            <person name="Kallen N."/>
            <person name="Kersten P."/>
            <person name="Kohler A."/>
            <person name="Kuees U."/>
            <person name="Kumar T.K.A."/>
            <person name="Kuo A."/>
            <person name="LaButti K."/>
            <person name="Larrondo L.F."/>
            <person name="Lindquist E."/>
            <person name="Ling A."/>
            <person name="Lombard V."/>
            <person name="Lucas S."/>
            <person name="Lundell T."/>
            <person name="Martin R."/>
            <person name="McLaughlin D.J."/>
            <person name="Morgenstern I."/>
            <person name="Morin E."/>
            <person name="Murat C."/>
            <person name="Nagy L.G."/>
            <person name="Nolan M."/>
            <person name="Ohm R.A."/>
            <person name="Patyshakuliyeva A."/>
            <person name="Rokas A."/>
            <person name="Ruiz-Duenas F.J."/>
            <person name="Sabat G."/>
            <person name="Salamov A."/>
            <person name="Samejima M."/>
            <person name="Schmutz J."/>
            <person name="Slot J.C."/>
            <person name="St John F."/>
            <person name="Stenlid J."/>
            <person name="Sun H."/>
            <person name="Sun S."/>
            <person name="Syed K."/>
            <person name="Tsang A."/>
            <person name="Wiebenga A."/>
            <person name="Young D."/>
            <person name="Pisabarro A."/>
            <person name="Eastwood D.C."/>
            <person name="Martin F."/>
            <person name="Cullen D."/>
            <person name="Grigoriev I.V."/>
            <person name="Hibbett D.S."/>
        </authorList>
    </citation>
    <scope>NUCLEOTIDE SEQUENCE [LARGE SCALE GENOMIC DNA]</scope>
    <source>
        <strain evidence="3">RWD-64-598 SS2</strain>
    </source>
</reference>
<organism evidence="2 3">
    <name type="scientific">Coniophora puteana (strain RWD-64-598)</name>
    <name type="common">Brown rot fungus</name>
    <dbReference type="NCBI Taxonomy" id="741705"/>
    <lineage>
        <taxon>Eukaryota</taxon>
        <taxon>Fungi</taxon>
        <taxon>Dikarya</taxon>
        <taxon>Basidiomycota</taxon>
        <taxon>Agaricomycotina</taxon>
        <taxon>Agaricomycetes</taxon>
        <taxon>Agaricomycetidae</taxon>
        <taxon>Boletales</taxon>
        <taxon>Coniophorineae</taxon>
        <taxon>Coniophoraceae</taxon>
        <taxon>Coniophora</taxon>
    </lineage>
</organism>